<keyword evidence="2" id="KW-1185">Reference proteome</keyword>
<comment type="caution">
    <text evidence="1">The sequence shown here is derived from an EMBL/GenBank/DDBJ whole genome shotgun (WGS) entry which is preliminary data.</text>
</comment>
<organism evidence="1 2">
    <name type="scientific">Trichothecium roseum</name>
    <dbReference type="NCBI Taxonomy" id="47278"/>
    <lineage>
        <taxon>Eukaryota</taxon>
        <taxon>Fungi</taxon>
        <taxon>Dikarya</taxon>
        <taxon>Ascomycota</taxon>
        <taxon>Pezizomycotina</taxon>
        <taxon>Sordariomycetes</taxon>
        <taxon>Hypocreomycetidae</taxon>
        <taxon>Hypocreales</taxon>
        <taxon>Hypocreales incertae sedis</taxon>
        <taxon>Trichothecium</taxon>
    </lineage>
</organism>
<dbReference type="EMBL" id="CM047943">
    <property type="protein sequence ID" value="KAI9901000.1"/>
    <property type="molecule type" value="Genomic_DNA"/>
</dbReference>
<gene>
    <name evidence="1" type="ORF">N3K66_005262</name>
</gene>
<reference evidence="1" key="1">
    <citation type="submission" date="2022-10" db="EMBL/GenBank/DDBJ databases">
        <title>Complete Genome of Trichothecium roseum strain YXFP-22015, a Plant Pathogen Isolated from Citrus.</title>
        <authorList>
            <person name="Wang Y."/>
            <person name="Zhu L."/>
        </authorList>
    </citation>
    <scope>NUCLEOTIDE SEQUENCE</scope>
    <source>
        <strain evidence="1">YXFP-22015</strain>
    </source>
</reference>
<evidence type="ECO:0000313" key="1">
    <source>
        <dbReference type="EMBL" id="KAI9901000.1"/>
    </source>
</evidence>
<sequence>MLARRGLQSGTEVYDRKIKTVEELCHAIRDGCAFIALDMECAAIPSKMDPRKKHLTLYQADLAFLDTNSDALKRDEELSNSKELHIADFYTENNVRSLTLDVGLDNETQTRILDYQGRLPTRRADRFGEERSVSRKTLDHVMVDFIESCNPSKKKLILVGFGLAAEWGRLFTHCFRALACFSSWMDLRDIARGIAPTGIIQGQISLLLLCGYRWKDVKQGNHENTGIGNGTPVNVGNDAVSTLALMCSLLDPGIQEKLKARQECNEIAGPKNKYTHVSSIRHSFVTAAIESKSDSLPAMLSSEAKLARYFYNFSPRAVGFLSHSIAYMTFRSRQQLSVFIESANGLLLPTGETLLARPLEDLPMWKSMDEERNDKDTKIEEQEGQIVYENRLNGGYTADELAAASRWPGCLWSPAFYFARARDRARGGQHQ</sequence>
<name>A0ACC0V3N4_9HYPO</name>
<evidence type="ECO:0000313" key="2">
    <source>
        <dbReference type="Proteomes" id="UP001163324"/>
    </source>
</evidence>
<dbReference type="Proteomes" id="UP001163324">
    <property type="component" value="Chromosome 4"/>
</dbReference>
<accession>A0ACC0V3N4</accession>
<protein>
    <submittedName>
        <fullName evidence="1">Uncharacterized protein</fullName>
    </submittedName>
</protein>
<proteinExistence type="predicted"/>